<evidence type="ECO:0000259" key="5">
    <source>
        <dbReference type="Pfam" id="PF00303"/>
    </source>
</evidence>
<dbReference type="Pfam" id="PF00303">
    <property type="entry name" value="Thymidylat_synt"/>
    <property type="match status" value="1"/>
</dbReference>
<evidence type="ECO:0000256" key="2">
    <source>
        <dbReference type="ARBA" id="ARBA00022603"/>
    </source>
</evidence>
<sequence length="321" mass="37320">MHPEYQYLNLLRNILETGSRKVDKGTGDASYSLFGHQMRFDLSKGFPLLTTKKVYWRGVREELSWFIHGDNNVYNLCRKEVHIWCDYPFRYYKLAAERGEVSEMNKDVFKEKFESDDDFAKKWGVLPKVYGEMWRKWPTRSGRTIDQLSWAIKEIVEDESCHNAIVNAWNPEYLYNMASEEDASRFPICHNMYQLNVIDGRVSLHLYQRSADLFLGVPFNIASYSLLLHVVSKITGYAVGDFVHSFGDVHIYESHLEQVKEQLEREPTPLPTITISDDLKNIDDFALDKVKLKGYDPHPTLKGDLSVTGGYDEAQAKRRNL</sequence>
<dbReference type="GO" id="GO:0006231">
    <property type="term" value="P:dTMP biosynthetic process"/>
    <property type="evidence" value="ECO:0007669"/>
    <property type="project" value="UniProtKB-UniRule"/>
</dbReference>
<dbReference type="GO" id="GO:0032259">
    <property type="term" value="P:methylation"/>
    <property type="evidence" value="ECO:0007669"/>
    <property type="project" value="UniProtKB-KW"/>
</dbReference>
<comment type="subunit">
    <text evidence="4">Homodimer.</text>
</comment>
<feature type="binding site" evidence="4">
    <location>
        <position position="306"/>
    </location>
    <ligand>
        <name>(6R)-5,10-methylene-5,6,7,8-tetrahydrofolate</name>
        <dbReference type="ChEBI" id="CHEBI:15636"/>
    </ligand>
</feature>
<comment type="caution">
    <text evidence="4">Lacks conserved residue(s) required for the propagation of feature annotation.</text>
</comment>
<dbReference type="EC" id="2.1.1.45" evidence="1 4"/>
<keyword evidence="2 4" id="KW-0489">Methyltransferase</keyword>
<proteinExistence type="inferred from homology"/>
<keyword evidence="3 4" id="KW-0808">Transferase</keyword>
<dbReference type="GO" id="GO:0006235">
    <property type="term" value="P:dTTP biosynthetic process"/>
    <property type="evidence" value="ECO:0007669"/>
    <property type="project" value="UniProtKB-UniRule"/>
</dbReference>
<reference evidence="6 7" key="1">
    <citation type="submission" date="2017-09" db="EMBL/GenBank/DDBJ databases">
        <title>Depth-based differentiation of microbial function through sediment-hosted aquifers and enrichment of novel symbionts in the deep terrestrial subsurface.</title>
        <authorList>
            <person name="Probst A.J."/>
            <person name="Ladd B."/>
            <person name="Jarett J.K."/>
            <person name="Geller-Mcgrath D.E."/>
            <person name="Sieber C.M."/>
            <person name="Emerson J.B."/>
            <person name="Anantharaman K."/>
            <person name="Thomas B.C."/>
            <person name="Malmstrom R."/>
            <person name="Stieglmeier M."/>
            <person name="Klingl A."/>
            <person name="Woyke T."/>
            <person name="Ryan C.M."/>
            <person name="Banfield J.F."/>
        </authorList>
    </citation>
    <scope>NUCLEOTIDE SEQUENCE [LARGE SCALE GENOMIC DNA]</scope>
    <source>
        <strain evidence="6">CG10_big_fil_rev_8_21_14_0_10_45_14</strain>
    </source>
</reference>
<dbReference type="InterPro" id="IPR023451">
    <property type="entry name" value="Thymidate_synth/dCMP_Mease_dom"/>
</dbReference>
<evidence type="ECO:0000256" key="3">
    <source>
        <dbReference type="ARBA" id="ARBA00022679"/>
    </source>
</evidence>
<dbReference type="PANTHER" id="PTHR11548">
    <property type="entry name" value="THYMIDYLATE SYNTHASE 1"/>
    <property type="match status" value="1"/>
</dbReference>
<keyword evidence="4" id="KW-0545">Nucleotide biosynthesis</keyword>
<dbReference type="NCBIfam" id="NF002496">
    <property type="entry name" value="PRK01827.1-2"/>
    <property type="match status" value="1"/>
</dbReference>
<evidence type="ECO:0000313" key="7">
    <source>
        <dbReference type="Proteomes" id="UP000230833"/>
    </source>
</evidence>
<dbReference type="GO" id="GO:0005829">
    <property type="term" value="C:cytosol"/>
    <property type="evidence" value="ECO:0007669"/>
    <property type="project" value="TreeGrafter"/>
</dbReference>
<dbReference type="Gene3D" id="3.30.572.10">
    <property type="entry name" value="Thymidylate synthase/dCMP hydroxymethylase domain"/>
    <property type="match status" value="1"/>
</dbReference>
<evidence type="ECO:0000256" key="1">
    <source>
        <dbReference type="ARBA" id="ARBA00011947"/>
    </source>
</evidence>
<protein>
    <recommendedName>
        <fullName evidence="1 4">Thymidylate synthase</fullName>
        <shortName evidence="4">TS</shortName>
        <shortName evidence="4">TSase</shortName>
        <ecNumber evidence="1 4">2.1.1.45</ecNumber>
    </recommendedName>
</protein>
<comment type="function">
    <text evidence="4">Catalyzes the reductive methylation of 2'-deoxyuridine-5'-monophosphate (dUMP) to 2'-deoxythymidine-5'-monophosphate (dTMP) while utilizing 5,10-methylenetetrahydrofolate (mTHF) as the methyl donor and reductant in the reaction, yielding dihydrofolate (DHF) as a by-product. This enzymatic reaction provides an intracellular de novo source of dTMP, an essential precursor for DNA biosynthesis.</text>
</comment>
<dbReference type="EMBL" id="PCYL01000002">
    <property type="protein sequence ID" value="PIR47235.1"/>
    <property type="molecule type" value="Genomic_DNA"/>
</dbReference>
<comment type="similarity">
    <text evidence="4">Belongs to the thymidylate synthase family. Bacterial-type ThyA subfamily.</text>
</comment>
<dbReference type="InterPro" id="IPR036926">
    <property type="entry name" value="Thymidate_synth/dCMP_Mease_sf"/>
</dbReference>
<dbReference type="NCBIfam" id="TIGR03284">
    <property type="entry name" value="thym_sym"/>
    <property type="match status" value="1"/>
</dbReference>
<comment type="pathway">
    <text evidence="4">Pyrimidine metabolism; dTTP biosynthesis.</text>
</comment>
<evidence type="ECO:0000256" key="4">
    <source>
        <dbReference type="HAMAP-Rule" id="MF_00008"/>
    </source>
</evidence>
<dbReference type="InterPro" id="IPR000398">
    <property type="entry name" value="Thymidylate_synthase"/>
</dbReference>
<comment type="catalytic activity">
    <reaction evidence="4">
        <text>dUMP + (6R)-5,10-methylene-5,6,7,8-tetrahydrofolate = 7,8-dihydrofolate + dTMP</text>
        <dbReference type="Rhea" id="RHEA:12104"/>
        <dbReference type="ChEBI" id="CHEBI:15636"/>
        <dbReference type="ChEBI" id="CHEBI:57451"/>
        <dbReference type="ChEBI" id="CHEBI:63528"/>
        <dbReference type="ChEBI" id="CHEBI:246422"/>
        <dbReference type="EC" id="2.1.1.45"/>
    </reaction>
</comment>
<feature type="binding site" description="in other chain" evidence="4">
    <location>
        <begin position="250"/>
        <end position="252"/>
    </location>
    <ligand>
        <name>dUMP</name>
        <dbReference type="ChEBI" id="CHEBI:246422"/>
        <note>ligand shared between dimeric partners</note>
    </ligand>
</feature>
<comment type="caution">
    <text evidence="6">The sequence shown here is derived from an EMBL/GenBank/DDBJ whole genome shotgun (WGS) entry which is preliminary data.</text>
</comment>
<dbReference type="UniPathway" id="UPA00575"/>
<accession>A0A2H0RNA8</accession>
<name>A0A2H0RNA8_9BACT</name>
<dbReference type="GO" id="GO:0004799">
    <property type="term" value="F:thymidylate synthase activity"/>
    <property type="evidence" value="ECO:0007669"/>
    <property type="project" value="UniProtKB-UniRule"/>
</dbReference>
<dbReference type="HAMAP" id="MF_00008">
    <property type="entry name" value="Thymidy_synth_bact"/>
    <property type="match status" value="1"/>
</dbReference>
<dbReference type="PRINTS" id="PR00108">
    <property type="entry name" value="THYMDSNTHASE"/>
</dbReference>
<comment type="subcellular location">
    <subcellularLocation>
        <location evidence="4">Cytoplasm</location>
    </subcellularLocation>
</comment>
<evidence type="ECO:0000313" key="6">
    <source>
        <dbReference type="EMBL" id="PIR47235.1"/>
    </source>
</evidence>
<dbReference type="InterPro" id="IPR045097">
    <property type="entry name" value="Thymidate_synth/dCMP_Mease"/>
</dbReference>
<feature type="domain" description="Thymidylate synthase/dCMP hydroxymethylase" evidence="5">
    <location>
        <begin position="6"/>
        <end position="307"/>
    </location>
</feature>
<organism evidence="6 7">
    <name type="scientific">Candidatus Vogelbacteria bacterium CG10_big_fil_rev_8_21_14_0_10_45_14</name>
    <dbReference type="NCBI Taxonomy" id="1975042"/>
    <lineage>
        <taxon>Bacteria</taxon>
        <taxon>Candidatus Vogeliibacteriota</taxon>
    </lineage>
</organism>
<dbReference type="PANTHER" id="PTHR11548:SF9">
    <property type="entry name" value="THYMIDYLATE SYNTHASE"/>
    <property type="match status" value="1"/>
</dbReference>
<feature type="binding site" description="in other chain" evidence="4">
    <location>
        <begin position="209"/>
        <end position="212"/>
    </location>
    <ligand>
        <name>dUMP</name>
        <dbReference type="ChEBI" id="CHEBI:246422"/>
        <note>ligand shared between dimeric partners</note>
    </ligand>
</feature>
<dbReference type="CDD" id="cd00351">
    <property type="entry name" value="TS_Pyrimidine_HMase"/>
    <property type="match status" value="1"/>
</dbReference>
<keyword evidence="4" id="KW-0963">Cytoplasm</keyword>
<gene>
    <name evidence="4" type="primary">thyA</name>
    <name evidence="6" type="ORF">COV07_00075</name>
</gene>
<feature type="binding site" description="in other chain" evidence="4">
    <location>
        <position position="220"/>
    </location>
    <ligand>
        <name>dUMP</name>
        <dbReference type="ChEBI" id="CHEBI:246422"/>
        <note>ligand shared between dimeric partners</note>
    </ligand>
</feature>
<dbReference type="Proteomes" id="UP000230833">
    <property type="component" value="Unassembled WGS sequence"/>
</dbReference>
<dbReference type="SUPFAM" id="SSF55831">
    <property type="entry name" value="Thymidylate synthase/dCMP hydroxymethylase"/>
    <property type="match status" value="1"/>
</dbReference>
<dbReference type="AlphaFoldDB" id="A0A2H0RNA8"/>
<feature type="active site" description="Nucleophile" evidence="4">
    <location>
        <position position="189"/>
    </location>
</feature>
<feature type="binding site" evidence="4">
    <location>
        <position position="212"/>
    </location>
    <ligand>
        <name>(6R)-5,10-methylene-5,6,7,8-tetrahydrofolate</name>
        <dbReference type="ChEBI" id="CHEBI:15636"/>
    </ligand>
</feature>